<evidence type="ECO:0000313" key="4">
    <source>
        <dbReference type="EMBL" id="MFD1930272.1"/>
    </source>
</evidence>
<keyword evidence="1 2" id="KW-0238">DNA-binding</keyword>
<dbReference type="Gene3D" id="1.10.357.10">
    <property type="entry name" value="Tetracycline Repressor, domain 2"/>
    <property type="match status" value="1"/>
</dbReference>
<feature type="domain" description="HTH tetR-type" evidence="3">
    <location>
        <begin position="1"/>
        <end position="37"/>
    </location>
</feature>
<dbReference type="RefSeq" id="WP_379568519.1">
    <property type="nucleotide sequence ID" value="NZ_JBHUFV010000003.1"/>
</dbReference>
<evidence type="ECO:0000256" key="2">
    <source>
        <dbReference type="PROSITE-ProRule" id="PRU00335"/>
    </source>
</evidence>
<accession>A0ABW4SL54</accession>
<dbReference type="Proteomes" id="UP001597368">
    <property type="component" value="Unassembled WGS sequence"/>
</dbReference>
<dbReference type="InterPro" id="IPR009057">
    <property type="entry name" value="Homeodomain-like_sf"/>
</dbReference>
<gene>
    <name evidence="4" type="ORF">ACFSKW_02165</name>
</gene>
<evidence type="ECO:0000259" key="3">
    <source>
        <dbReference type="PROSITE" id="PS50977"/>
    </source>
</evidence>
<reference evidence="5" key="1">
    <citation type="journal article" date="2019" name="Int. J. Syst. Evol. Microbiol.">
        <title>The Global Catalogue of Microorganisms (GCM) 10K type strain sequencing project: providing services to taxonomists for standard genome sequencing and annotation.</title>
        <authorList>
            <consortium name="The Broad Institute Genomics Platform"/>
            <consortium name="The Broad Institute Genome Sequencing Center for Infectious Disease"/>
            <person name="Wu L."/>
            <person name="Ma J."/>
        </authorList>
    </citation>
    <scope>NUCLEOTIDE SEQUENCE [LARGE SCALE GENOMIC DNA]</scope>
    <source>
        <strain evidence="5">ICMP 6774ER</strain>
    </source>
</reference>
<evidence type="ECO:0000313" key="5">
    <source>
        <dbReference type="Proteomes" id="UP001597368"/>
    </source>
</evidence>
<comment type="caution">
    <text evidence="4">The sequence shown here is derived from an EMBL/GenBank/DDBJ whole genome shotgun (WGS) entry which is preliminary data.</text>
</comment>
<dbReference type="EMBL" id="JBHUFV010000003">
    <property type="protein sequence ID" value="MFD1930272.1"/>
    <property type="molecule type" value="Genomic_DNA"/>
</dbReference>
<dbReference type="InterPro" id="IPR001647">
    <property type="entry name" value="HTH_TetR"/>
</dbReference>
<comment type="caution">
    <text evidence="2">Lacks conserved residue(s) required for the propagation of feature annotation.</text>
</comment>
<name>A0ABW4SL54_9ACTN</name>
<proteinExistence type="predicted"/>
<protein>
    <submittedName>
        <fullName evidence="4">TetR family transcriptional regulator</fullName>
    </submittedName>
</protein>
<organism evidence="4 5">
    <name type="scientific">Nonomuraea mangrovi</name>
    <dbReference type="NCBI Taxonomy" id="2316207"/>
    <lineage>
        <taxon>Bacteria</taxon>
        <taxon>Bacillati</taxon>
        <taxon>Actinomycetota</taxon>
        <taxon>Actinomycetes</taxon>
        <taxon>Streptosporangiales</taxon>
        <taxon>Streptosporangiaceae</taxon>
        <taxon>Nonomuraea</taxon>
    </lineage>
</organism>
<dbReference type="PROSITE" id="PS50977">
    <property type="entry name" value="HTH_TETR_2"/>
    <property type="match status" value="1"/>
</dbReference>
<keyword evidence="5" id="KW-1185">Reference proteome</keyword>
<dbReference type="SUPFAM" id="SSF46689">
    <property type="entry name" value="Homeodomain-like"/>
    <property type="match status" value="1"/>
</dbReference>
<evidence type="ECO:0000256" key="1">
    <source>
        <dbReference type="ARBA" id="ARBA00023125"/>
    </source>
</evidence>
<sequence length="117" mass="13068">MEKLAAEAGVSTAFIYYHFGDRAGLMRRTLEFVNERAGRYTDEAREIGEDPRAQLELLLLLELQDTPTVRENSAAWGELRASAVFDPDLREPLSSSATLDRARELVEGAVTAELGRR</sequence>
<dbReference type="Pfam" id="PF00440">
    <property type="entry name" value="TetR_N"/>
    <property type="match status" value="1"/>
</dbReference>